<dbReference type="AlphaFoldDB" id="A0AAD4NKR5"/>
<dbReference type="Proteomes" id="UP001201812">
    <property type="component" value="Unassembled WGS sequence"/>
</dbReference>
<proteinExistence type="predicted"/>
<accession>A0AAD4NKR5</accession>
<organism evidence="4 5">
    <name type="scientific">Ditylenchus destructor</name>
    <dbReference type="NCBI Taxonomy" id="166010"/>
    <lineage>
        <taxon>Eukaryota</taxon>
        <taxon>Metazoa</taxon>
        <taxon>Ecdysozoa</taxon>
        <taxon>Nematoda</taxon>
        <taxon>Chromadorea</taxon>
        <taxon>Rhabditida</taxon>
        <taxon>Tylenchina</taxon>
        <taxon>Tylenchomorpha</taxon>
        <taxon>Sphaerularioidea</taxon>
        <taxon>Anguinidae</taxon>
        <taxon>Anguininae</taxon>
        <taxon>Ditylenchus</taxon>
    </lineage>
</organism>
<dbReference type="PROSITE" id="PS00028">
    <property type="entry name" value="ZINC_FINGER_C2H2_1"/>
    <property type="match status" value="1"/>
</dbReference>
<keyword evidence="1" id="KW-0863">Zinc-finger</keyword>
<dbReference type="InterPro" id="IPR036236">
    <property type="entry name" value="Znf_C2H2_sf"/>
</dbReference>
<reference evidence="4" key="1">
    <citation type="submission" date="2022-01" db="EMBL/GenBank/DDBJ databases">
        <title>Genome Sequence Resource for Two Populations of Ditylenchus destructor, the Migratory Endoparasitic Phytonematode.</title>
        <authorList>
            <person name="Zhang H."/>
            <person name="Lin R."/>
            <person name="Xie B."/>
        </authorList>
    </citation>
    <scope>NUCLEOTIDE SEQUENCE</scope>
    <source>
        <strain evidence="4">BazhouSP</strain>
    </source>
</reference>
<protein>
    <submittedName>
        <fullName evidence="4">Transcription factor Sp3</fullName>
    </submittedName>
</protein>
<keyword evidence="5" id="KW-1185">Reference proteome</keyword>
<dbReference type="Gene3D" id="3.30.160.60">
    <property type="entry name" value="Classic Zinc Finger"/>
    <property type="match status" value="1"/>
</dbReference>
<gene>
    <name evidence="4" type="ORF">DdX_00911</name>
</gene>
<feature type="compositionally biased region" description="Low complexity" evidence="2">
    <location>
        <begin position="217"/>
        <end position="233"/>
    </location>
</feature>
<evidence type="ECO:0000256" key="2">
    <source>
        <dbReference type="SAM" id="MobiDB-lite"/>
    </source>
</evidence>
<feature type="domain" description="C2H2-type" evidence="3">
    <location>
        <begin position="347"/>
        <end position="376"/>
    </location>
</feature>
<dbReference type="InterPro" id="IPR013087">
    <property type="entry name" value="Znf_C2H2_type"/>
</dbReference>
<comment type="caution">
    <text evidence="4">The sequence shown here is derived from an EMBL/GenBank/DDBJ whole genome shotgun (WGS) entry which is preliminary data.</text>
</comment>
<dbReference type="PROSITE" id="PS50157">
    <property type="entry name" value="ZINC_FINGER_C2H2_2"/>
    <property type="match status" value="1"/>
</dbReference>
<evidence type="ECO:0000313" key="5">
    <source>
        <dbReference type="Proteomes" id="UP001201812"/>
    </source>
</evidence>
<keyword evidence="1" id="KW-0862">Zinc</keyword>
<feature type="region of interest" description="Disordered" evidence="2">
    <location>
        <begin position="216"/>
        <end position="285"/>
    </location>
</feature>
<dbReference type="SUPFAM" id="SSF57667">
    <property type="entry name" value="beta-beta-alpha zinc fingers"/>
    <property type="match status" value="1"/>
</dbReference>
<sequence>MPHEETETLQNQYLQLREHNSMQLSAQETSKHQDEINPLDRLIQLDERYQRSLMTENSAPTPDKEYSQLSNVMTTNDNTEEAESASHCATTTTSSELNSTPALPVNPLLDHTSQFFSSYAFAAHAASNGGQPQTAPWSPTSWLPPYHSPFATSPDSSTTAAAAFFHGFTTNNYGSALMPQAMAAVACGASSPTHYSPYLAAVHHSFSGFIPPASEVPTTGASSSSSTAMTPPSLHSPPTNSNSYQQSHISSPQPALHQQQPHFKASGLSRTENKHPRRRRNVGNCKMQASAKVLEKLKPQPIKLQPISITAGLGITSRDTTRTNCDCPNCKELQSAGVPLDKKREKHSCHIPGCHKVYGKSSHLKAHLRWHSMDRPAVARRYTHADLQRNINEK</sequence>
<feature type="compositionally biased region" description="Polar residues" evidence="2">
    <location>
        <begin position="236"/>
        <end position="261"/>
    </location>
</feature>
<evidence type="ECO:0000313" key="4">
    <source>
        <dbReference type="EMBL" id="KAI1728713.1"/>
    </source>
</evidence>
<evidence type="ECO:0000256" key="1">
    <source>
        <dbReference type="PROSITE-ProRule" id="PRU00042"/>
    </source>
</evidence>
<dbReference type="EMBL" id="JAKKPZ010000001">
    <property type="protein sequence ID" value="KAI1728713.1"/>
    <property type="molecule type" value="Genomic_DNA"/>
</dbReference>
<name>A0AAD4NKR5_9BILA</name>
<dbReference type="GO" id="GO:0008270">
    <property type="term" value="F:zinc ion binding"/>
    <property type="evidence" value="ECO:0007669"/>
    <property type="project" value="UniProtKB-KW"/>
</dbReference>
<keyword evidence="1" id="KW-0479">Metal-binding</keyword>
<evidence type="ECO:0000259" key="3">
    <source>
        <dbReference type="PROSITE" id="PS50157"/>
    </source>
</evidence>